<evidence type="ECO:0000256" key="2">
    <source>
        <dbReference type="ARBA" id="ARBA00023002"/>
    </source>
</evidence>
<dbReference type="eggNOG" id="KOG1208">
    <property type="taxonomic scope" value="Eukaryota"/>
</dbReference>
<reference evidence="3" key="3">
    <citation type="submission" date="2025-08" db="UniProtKB">
        <authorList>
            <consortium name="Ensembl"/>
        </authorList>
    </citation>
    <scope>IDENTIFICATION</scope>
</reference>
<dbReference type="STRING" id="13735.ENSPSIP00000008564"/>
<evidence type="ECO:0000313" key="3">
    <source>
        <dbReference type="Ensembl" id="ENSPSIP00000008564.1"/>
    </source>
</evidence>
<organism evidence="3 4">
    <name type="scientific">Pelodiscus sinensis</name>
    <name type="common">Chinese softshell turtle</name>
    <name type="synonym">Trionyx sinensis</name>
    <dbReference type="NCBI Taxonomy" id="13735"/>
    <lineage>
        <taxon>Eukaryota</taxon>
        <taxon>Metazoa</taxon>
        <taxon>Chordata</taxon>
        <taxon>Craniata</taxon>
        <taxon>Vertebrata</taxon>
        <taxon>Euteleostomi</taxon>
        <taxon>Archelosauria</taxon>
        <taxon>Testudinata</taxon>
        <taxon>Testudines</taxon>
        <taxon>Cryptodira</taxon>
        <taxon>Trionychia</taxon>
        <taxon>Trionychidae</taxon>
        <taxon>Pelodiscus</taxon>
    </lineage>
</organism>
<dbReference type="OMA" id="NEVIFMM"/>
<protein>
    <submittedName>
        <fullName evidence="3">Dehydrogenase/reductase 13</fullName>
    </submittedName>
</protein>
<gene>
    <name evidence="3" type="primary">DHRS13</name>
</gene>
<dbReference type="Proteomes" id="UP000007267">
    <property type="component" value="Unassembled WGS sequence"/>
</dbReference>
<dbReference type="Pfam" id="PF00106">
    <property type="entry name" value="adh_short"/>
    <property type="match status" value="1"/>
</dbReference>
<reference evidence="4" key="1">
    <citation type="submission" date="2011-10" db="EMBL/GenBank/DDBJ databases">
        <authorList>
            <consortium name="Soft-shell Turtle Genome Consortium"/>
        </authorList>
    </citation>
    <scope>NUCLEOTIDE SEQUENCE [LARGE SCALE GENOMIC DNA]</scope>
    <source>
        <strain evidence="4">Daiwa-1</strain>
    </source>
</reference>
<dbReference type="InterPro" id="IPR002347">
    <property type="entry name" value="SDR_fam"/>
</dbReference>
<dbReference type="AlphaFoldDB" id="K7FKK4"/>
<proteinExistence type="inferred from homology"/>
<dbReference type="HOGENOM" id="CLU_010194_44_5_1"/>
<dbReference type="GeneTree" id="ENSGT00940000155599"/>
<comment type="similarity">
    <text evidence="1">Belongs to the short-chain dehydrogenases/reductases (SDR) family.</text>
</comment>
<name>K7FKK4_PELSI</name>
<dbReference type="SUPFAM" id="SSF51735">
    <property type="entry name" value="NAD(P)-binding Rossmann-fold domains"/>
    <property type="match status" value="1"/>
</dbReference>
<keyword evidence="4" id="KW-1185">Reference proteome</keyword>
<reference evidence="4" key="2">
    <citation type="journal article" date="2013" name="Nat. Genet.">
        <title>The draft genomes of soft-shell turtle and green sea turtle yield insights into the development and evolution of the turtle-specific body plan.</title>
        <authorList>
            <person name="Wang Z."/>
            <person name="Pascual-Anaya J."/>
            <person name="Zadissa A."/>
            <person name="Li W."/>
            <person name="Niimura Y."/>
            <person name="Huang Z."/>
            <person name="Li C."/>
            <person name="White S."/>
            <person name="Xiong Z."/>
            <person name="Fang D."/>
            <person name="Wang B."/>
            <person name="Ming Y."/>
            <person name="Chen Y."/>
            <person name="Zheng Y."/>
            <person name="Kuraku S."/>
            <person name="Pignatelli M."/>
            <person name="Herrero J."/>
            <person name="Beal K."/>
            <person name="Nozawa M."/>
            <person name="Li Q."/>
            <person name="Wang J."/>
            <person name="Zhang H."/>
            <person name="Yu L."/>
            <person name="Shigenobu S."/>
            <person name="Wang J."/>
            <person name="Liu J."/>
            <person name="Flicek P."/>
            <person name="Searle S."/>
            <person name="Wang J."/>
            <person name="Kuratani S."/>
            <person name="Yin Y."/>
            <person name="Aken B."/>
            <person name="Zhang G."/>
            <person name="Irie N."/>
        </authorList>
    </citation>
    <scope>NUCLEOTIDE SEQUENCE [LARGE SCALE GENOMIC DNA]</scope>
    <source>
        <strain evidence="4">Daiwa-1</strain>
    </source>
</reference>
<evidence type="ECO:0000256" key="1">
    <source>
        <dbReference type="ARBA" id="ARBA00006484"/>
    </source>
</evidence>
<dbReference type="PANTHER" id="PTHR43157">
    <property type="entry name" value="PHOSPHATIDYLINOSITOL-GLYCAN BIOSYNTHESIS CLASS F PROTEIN-RELATED"/>
    <property type="match status" value="1"/>
</dbReference>
<reference evidence="3" key="4">
    <citation type="submission" date="2025-09" db="UniProtKB">
        <authorList>
            <consortium name="Ensembl"/>
        </authorList>
    </citation>
    <scope>IDENTIFICATION</scope>
</reference>
<dbReference type="Gene3D" id="3.40.50.720">
    <property type="entry name" value="NAD(P)-binding Rossmann-like Domain"/>
    <property type="match status" value="2"/>
</dbReference>
<dbReference type="InterPro" id="IPR036291">
    <property type="entry name" value="NAD(P)-bd_dom_sf"/>
</dbReference>
<dbReference type="PANTHER" id="PTHR43157:SF44">
    <property type="entry name" value="DEHYDROGENASE_REDUCTASE SDR FAMILY MEMBER 13"/>
    <property type="match status" value="1"/>
</dbReference>
<keyword evidence="2" id="KW-0560">Oxidoreductase</keyword>
<dbReference type="Ensembl" id="ENSPSIT00000008608.1">
    <property type="protein sequence ID" value="ENSPSIP00000008564.1"/>
    <property type="gene ID" value="ENSPSIG00000007830.1"/>
</dbReference>
<dbReference type="GO" id="GO:0016491">
    <property type="term" value="F:oxidoreductase activity"/>
    <property type="evidence" value="ECO:0007669"/>
    <property type="project" value="UniProtKB-KW"/>
</dbReference>
<dbReference type="EMBL" id="AGCU01124078">
    <property type="status" value="NOT_ANNOTATED_CDS"/>
    <property type="molecule type" value="Genomic_DNA"/>
</dbReference>
<sequence>MAPALLVLGLLLGLYTLLYYNCIKGVKCRAHTSLRGKTVIITGGNTGIGKMTALALAQRRARVILACRDRARGESAVYDIRRESGNSQVLFMHLDLASLDSVRAFAETFLRSEPRLDVLINNAGGGLRAEPAPEGPGMGGGAGSEAGVTGCRCRVVIVASSAHRAGRIDLEKLREPVEGFLQNFQAYCTSKLANVLYARELADRLEGTHVTCYAVHPGIVNTESPLFVPISWLFFRDPADGAQTSLYCASQEGIEMFSGRYFVDCQVKDPWPQARDDAMAKKLWEVSERMVGL</sequence>
<evidence type="ECO:0000313" key="4">
    <source>
        <dbReference type="Proteomes" id="UP000007267"/>
    </source>
</evidence>
<dbReference type="PRINTS" id="PR00081">
    <property type="entry name" value="GDHRDH"/>
</dbReference>
<accession>K7FKK4</accession>